<dbReference type="InterPro" id="IPR039919">
    <property type="entry name" value="ARHGEF10/ARHGEF17"/>
</dbReference>
<accession>A0ABM1SEG2</accession>
<feature type="region of interest" description="Disordered" evidence="2">
    <location>
        <begin position="602"/>
        <end position="622"/>
    </location>
</feature>
<evidence type="ECO:0000313" key="4">
    <source>
        <dbReference type="Proteomes" id="UP000694941"/>
    </source>
</evidence>
<dbReference type="PROSITE" id="PS00741">
    <property type="entry name" value="DH_1"/>
    <property type="match status" value="1"/>
</dbReference>
<dbReference type="InterPro" id="IPR001331">
    <property type="entry name" value="GDS_CDC24_CS"/>
</dbReference>
<gene>
    <name evidence="5" type="primary">LOC106459769</name>
</gene>
<dbReference type="PANTHER" id="PTHR12877">
    <property type="entry name" value="RHO GUANINE NUCLEOTIDE EXCHANGE FACTOR"/>
    <property type="match status" value="1"/>
</dbReference>
<dbReference type="SUPFAM" id="SSF50729">
    <property type="entry name" value="PH domain-like"/>
    <property type="match status" value="1"/>
</dbReference>
<feature type="region of interest" description="Disordered" evidence="2">
    <location>
        <begin position="465"/>
        <end position="493"/>
    </location>
</feature>
<feature type="region of interest" description="Disordered" evidence="2">
    <location>
        <begin position="1"/>
        <end position="21"/>
    </location>
</feature>
<dbReference type="InterPro" id="IPR011993">
    <property type="entry name" value="PH-like_dom_sf"/>
</dbReference>
<keyword evidence="1" id="KW-0344">Guanine-nucleotide releasing factor</keyword>
<feature type="compositionally biased region" description="Polar residues" evidence="2">
    <location>
        <begin position="890"/>
        <end position="904"/>
    </location>
</feature>
<evidence type="ECO:0000256" key="2">
    <source>
        <dbReference type="SAM" id="MobiDB-lite"/>
    </source>
</evidence>
<feature type="domain" description="DH" evidence="3">
    <location>
        <begin position="1091"/>
        <end position="1279"/>
    </location>
</feature>
<evidence type="ECO:0000313" key="5">
    <source>
        <dbReference type="RefSeq" id="XP_022242017.1"/>
    </source>
</evidence>
<dbReference type="CDD" id="cd00160">
    <property type="entry name" value="RhoGEF"/>
    <property type="match status" value="1"/>
</dbReference>
<dbReference type="PROSITE" id="PS50010">
    <property type="entry name" value="DH_2"/>
    <property type="match status" value="1"/>
</dbReference>
<dbReference type="GeneID" id="106459769"/>
<dbReference type="Pfam" id="PF00621">
    <property type="entry name" value="RhoGEF"/>
    <property type="match status" value="1"/>
</dbReference>
<dbReference type="PANTHER" id="PTHR12877:SF15">
    <property type="entry name" value="RHO GUANINE NUCLEOTIDE EXCHANGE FACTOR 17"/>
    <property type="match status" value="1"/>
</dbReference>
<sequence>MNQVSSVSHFNEENSEAQVRIQSKKSPFDDILSSLEKICDEFEVTSAEIHCENNEKKGDSNSHLENSGDVRQIFSDSTVSSRALSYLDKTKYCICSYGHNTACKVPFSRSNARPICDNDDCCSLCLPEDFSNTNFEDNLKDAREESLTNSNVSNDFLCECLELGLSFKPEFFGSKSGDAKTQYPHCKRKLSNYDNIDNITFNDESKDALTFRFETRMDSGAKSSKYYTFNRSDRVNNKASKVQLIPNFRITTLTKVPPTATELESTQASRSLPSTPLASRAHFQVRSKPDLPAYLTLGRKGGLRRGSEGNKHDILSYIAPNHFVDAYTETKDVKQIRKILAGLDFSKYRRGRSEEQIETKSKTSFSSNKITENVSNDFKELYRDRLFLSKFNETTKSFHGSLTEVKPTKELDNIFQRSTSLLDSLNHNFQCSTLCQYQVNDTVNTSNIIVNNSQDPGKFRFSTLRSRKSESNPFQRTPDYQHKHPPHHPFITMNHSKSLQSVSGSTDKNGNKKLKQLTEKLKSQSSSTVPSSPSFSSAKDSESSEPSGRKSPLVNRSSSFSHVDVTLEGGYVMSSDCSNRDSTYSLISGLATLPRKKITQFSSLSDKGHTSSNKPVKDNALIPPNLELNQSDLLISSVVDSVVDEGLVSDSDCPSYSHEYSSVTTSSSQSCDSKSLVSFIRNRTNTYAGVELGTHSLPSEARKRRKGFRGHTVGFKLGSHESKSSNGRLLTYPPQRRCSKSDDELEYTSVDSNGLKSLKTSPGLSLPLSEDPLHQTSDLSLADSHFSHGESFRDETYRDILDKLTGESNHVTLEERNVKALKKKYHSDPSRGNTGKNVDLPEIITTCNSESMLRSFDSSNEIQQPELRLGIKESLSDDANLVLSDLTNHQTKQGLGCSPPQTRLSGPDFDLDKEKLMTRSPQQQRRYSKKRLRGPYGEMLEEEMRKSGEKQKTNFSEELSFLQELSEEKPKDDSQLFSEYPSRPCSLSTSQSLDDTDLKKPSLSESGILRRKTSANIPLVQSDSDSEVSHLSPPPVTVFSSDPNISQSPSDLQVCENNATSWNQQQDALVFELRKQSELTRSRSLKKHQDTRTHVVGELYDTEKSYVESLQILVNKYMKPLKSPENAGIVDSYLVDEIFHQIPEILVHHESFLEMLRQRLANWDTKQKVGDVFVEAFTKQHVIDTYTAFINNWKSAKDSIKLTTQAKPAFQKFLEHMAREHKGKLTLDALLIMPVQRIPRYELLIKELLKHTPVDHPDHQSLVLAQKEVHELAVQINRMEREAFQHEQMQQKIRDVEHLIEGVMDLVQPDRTFIRYDLVTISGALSTKKERCIFLFSDLLIITSIKRKSGTIRKTSSFSTSPSPFGSLEMNKCKMLMRFSLDNLDIVK</sequence>
<feature type="region of interest" description="Disordered" evidence="2">
    <location>
        <begin position="519"/>
        <end position="556"/>
    </location>
</feature>
<protein>
    <submittedName>
        <fullName evidence="5">Rho guanine nucleotide exchange factor 17-like</fullName>
    </submittedName>
</protein>
<feature type="region of interest" description="Disordered" evidence="2">
    <location>
        <begin position="890"/>
        <end position="936"/>
    </location>
</feature>
<reference evidence="5" key="1">
    <citation type="submission" date="2025-08" db="UniProtKB">
        <authorList>
            <consortium name="RefSeq"/>
        </authorList>
    </citation>
    <scope>IDENTIFICATION</scope>
    <source>
        <tissue evidence="5">Muscle</tissue>
    </source>
</reference>
<dbReference type="Gene3D" id="1.20.900.10">
    <property type="entry name" value="Dbl homology (DH) domain"/>
    <property type="match status" value="1"/>
</dbReference>
<dbReference type="Gene3D" id="2.30.29.30">
    <property type="entry name" value="Pleckstrin-homology domain (PH domain)/Phosphotyrosine-binding domain (PTB)"/>
    <property type="match status" value="1"/>
</dbReference>
<dbReference type="InterPro" id="IPR000219">
    <property type="entry name" value="DH_dom"/>
</dbReference>
<keyword evidence="4" id="KW-1185">Reference proteome</keyword>
<feature type="compositionally biased region" description="Low complexity" evidence="2">
    <location>
        <begin position="523"/>
        <end position="538"/>
    </location>
</feature>
<name>A0ABM1SEG2_LIMPO</name>
<dbReference type="InterPro" id="IPR035899">
    <property type="entry name" value="DBL_dom_sf"/>
</dbReference>
<evidence type="ECO:0000256" key="1">
    <source>
        <dbReference type="ARBA" id="ARBA00022658"/>
    </source>
</evidence>
<dbReference type="SUPFAM" id="SSF48065">
    <property type="entry name" value="DBL homology domain (DH-domain)"/>
    <property type="match status" value="1"/>
</dbReference>
<feature type="compositionally biased region" description="Polar residues" evidence="2">
    <location>
        <begin position="602"/>
        <end position="614"/>
    </location>
</feature>
<dbReference type="Proteomes" id="UP000694941">
    <property type="component" value="Unplaced"/>
</dbReference>
<dbReference type="RefSeq" id="XP_022242017.1">
    <property type="nucleotide sequence ID" value="XM_022386309.1"/>
</dbReference>
<feature type="region of interest" description="Disordered" evidence="2">
    <location>
        <begin position="713"/>
        <end position="744"/>
    </location>
</feature>
<feature type="region of interest" description="Disordered" evidence="2">
    <location>
        <begin position="964"/>
        <end position="1034"/>
    </location>
</feature>
<feature type="non-terminal residue" evidence="5">
    <location>
        <position position="1388"/>
    </location>
</feature>
<feature type="compositionally biased region" description="Polar residues" evidence="2">
    <location>
        <begin position="1014"/>
        <end position="1023"/>
    </location>
</feature>
<proteinExistence type="predicted"/>
<dbReference type="SMART" id="SM00325">
    <property type="entry name" value="RhoGEF"/>
    <property type="match status" value="1"/>
</dbReference>
<evidence type="ECO:0000259" key="3">
    <source>
        <dbReference type="PROSITE" id="PS50010"/>
    </source>
</evidence>
<organism evidence="4 5">
    <name type="scientific">Limulus polyphemus</name>
    <name type="common">Atlantic horseshoe crab</name>
    <dbReference type="NCBI Taxonomy" id="6850"/>
    <lineage>
        <taxon>Eukaryota</taxon>
        <taxon>Metazoa</taxon>
        <taxon>Ecdysozoa</taxon>
        <taxon>Arthropoda</taxon>
        <taxon>Chelicerata</taxon>
        <taxon>Merostomata</taxon>
        <taxon>Xiphosura</taxon>
        <taxon>Limulidae</taxon>
        <taxon>Limulus</taxon>
    </lineage>
</organism>